<dbReference type="AlphaFoldDB" id="A0A433D0R5"/>
<comment type="caution">
    <text evidence="4">The sequence shown here is derived from an EMBL/GenBank/DDBJ whole genome shotgun (WGS) entry which is preliminary data.</text>
</comment>
<dbReference type="InterPro" id="IPR036322">
    <property type="entry name" value="WD40_repeat_dom_sf"/>
</dbReference>
<feature type="repeat" description="WD" evidence="3">
    <location>
        <begin position="52"/>
        <end position="93"/>
    </location>
</feature>
<reference evidence="4 5" key="1">
    <citation type="journal article" date="2018" name="New Phytol.">
        <title>Phylogenomics of Endogonaceae and evolution of mycorrhizas within Mucoromycota.</title>
        <authorList>
            <person name="Chang Y."/>
            <person name="Desiro A."/>
            <person name="Na H."/>
            <person name="Sandor L."/>
            <person name="Lipzen A."/>
            <person name="Clum A."/>
            <person name="Barry K."/>
            <person name="Grigoriev I.V."/>
            <person name="Martin F.M."/>
            <person name="Stajich J.E."/>
            <person name="Smith M.E."/>
            <person name="Bonito G."/>
            <person name="Spatafora J.W."/>
        </authorList>
    </citation>
    <scope>NUCLEOTIDE SEQUENCE [LARGE SCALE GENOMIC DNA]</scope>
    <source>
        <strain evidence="4 5">GMNB39</strain>
    </source>
</reference>
<dbReference type="EMBL" id="RBNI01008945">
    <property type="protein sequence ID" value="RUP44418.1"/>
    <property type="molecule type" value="Genomic_DNA"/>
</dbReference>
<protein>
    <submittedName>
        <fullName evidence="4">WD40-repeat-containing domain protein</fullName>
    </submittedName>
</protein>
<dbReference type="SUPFAM" id="SSF50978">
    <property type="entry name" value="WD40 repeat-like"/>
    <property type="match status" value="1"/>
</dbReference>
<dbReference type="Gene3D" id="2.130.10.10">
    <property type="entry name" value="YVTN repeat-like/Quinoprotein amine dehydrogenase"/>
    <property type="match status" value="2"/>
</dbReference>
<dbReference type="InterPro" id="IPR019775">
    <property type="entry name" value="WD40_repeat_CS"/>
</dbReference>
<dbReference type="PANTHER" id="PTHR19848:SF8">
    <property type="entry name" value="F-BOX AND WD REPEAT DOMAIN CONTAINING 7"/>
    <property type="match status" value="1"/>
</dbReference>
<evidence type="ECO:0000256" key="1">
    <source>
        <dbReference type="ARBA" id="ARBA00022574"/>
    </source>
</evidence>
<accession>A0A433D0R5</accession>
<dbReference type="PANTHER" id="PTHR19848">
    <property type="entry name" value="WD40 REPEAT PROTEIN"/>
    <property type="match status" value="1"/>
</dbReference>
<dbReference type="PROSITE" id="PS50082">
    <property type="entry name" value="WD_REPEATS_2"/>
    <property type="match status" value="4"/>
</dbReference>
<gene>
    <name evidence="4" type="ORF">BC936DRAFT_149478</name>
</gene>
<keyword evidence="5" id="KW-1185">Reference proteome</keyword>
<dbReference type="OrthoDB" id="7832001at2759"/>
<dbReference type="Proteomes" id="UP000268093">
    <property type="component" value="Unassembled WGS sequence"/>
</dbReference>
<sequence>MSTYPTRCVHTLSQEENSILSLAASDKYLFSGSQGLQIYVWDIKIFTLRGLLKGHQGSVLGLTLSPDQRLLFSSSGDGTVRVWDTETLECLYIIHPCSDVGDIFVVVYSAERETMYIGCQNTSIQWHNLSKPPTTPTTARFPPISPRYASSASSHFFDGYPADVSRAGTEDDDEEPARETRFVADGDVYMSAHDGYVYALLLGRDLPNDNGDILISGSGDGDVKLWTITDDASIRLLRTLPGNPDKGILTLALLDDEYLFCGMQGGDIKIWDLETYQIIRQLVAHTDDVLALTIKNHQIFSGSADGTIRRWNRSFEYTEVWQEHEGIVLSMTTSRHYLMTGASDRLIKFWDIPTTPAQPSVDHQGNASDVLVYALEKWIAMRTISGQPKYLDECRRGAKFLKNVLKQLGAESVMIPGASGRNPLVFGKFTANASTKRVDRAPNVLVYGHYDVISADVEDWSTDPFELVGR</sequence>
<evidence type="ECO:0000256" key="3">
    <source>
        <dbReference type="PROSITE-ProRule" id="PRU00221"/>
    </source>
</evidence>
<dbReference type="InterPro" id="IPR020472">
    <property type="entry name" value="WD40_PAC1"/>
</dbReference>
<dbReference type="SMART" id="SM00320">
    <property type="entry name" value="WD40"/>
    <property type="match status" value="7"/>
</dbReference>
<dbReference type="Pfam" id="PF00400">
    <property type="entry name" value="WD40"/>
    <property type="match status" value="5"/>
</dbReference>
<evidence type="ECO:0000256" key="2">
    <source>
        <dbReference type="ARBA" id="ARBA00022737"/>
    </source>
</evidence>
<keyword evidence="1 3" id="KW-0853">WD repeat</keyword>
<evidence type="ECO:0000313" key="5">
    <source>
        <dbReference type="Proteomes" id="UP000268093"/>
    </source>
</evidence>
<dbReference type="PRINTS" id="PR00320">
    <property type="entry name" value="GPROTEINBRPT"/>
</dbReference>
<dbReference type="Gene3D" id="3.40.630.10">
    <property type="entry name" value="Zn peptidases"/>
    <property type="match status" value="1"/>
</dbReference>
<feature type="repeat" description="WD" evidence="3">
    <location>
        <begin position="190"/>
        <end position="236"/>
    </location>
</feature>
<dbReference type="PROSITE" id="PS50294">
    <property type="entry name" value="WD_REPEATS_REGION"/>
    <property type="match status" value="1"/>
</dbReference>
<keyword evidence="2" id="KW-0677">Repeat</keyword>
<name>A0A433D0R5_9FUNG</name>
<dbReference type="InterPro" id="IPR001680">
    <property type="entry name" value="WD40_rpt"/>
</dbReference>
<dbReference type="SUPFAM" id="SSF53187">
    <property type="entry name" value="Zn-dependent exopeptidases"/>
    <property type="match status" value="1"/>
</dbReference>
<proteinExistence type="predicted"/>
<dbReference type="PROSITE" id="PS00678">
    <property type="entry name" value="WD_REPEATS_1"/>
    <property type="match status" value="2"/>
</dbReference>
<organism evidence="4 5">
    <name type="scientific">Jimgerdemannia flammicorona</name>
    <dbReference type="NCBI Taxonomy" id="994334"/>
    <lineage>
        <taxon>Eukaryota</taxon>
        <taxon>Fungi</taxon>
        <taxon>Fungi incertae sedis</taxon>
        <taxon>Mucoromycota</taxon>
        <taxon>Mucoromycotina</taxon>
        <taxon>Endogonomycetes</taxon>
        <taxon>Endogonales</taxon>
        <taxon>Endogonaceae</taxon>
        <taxon>Jimgerdemannia</taxon>
    </lineage>
</organism>
<evidence type="ECO:0000313" key="4">
    <source>
        <dbReference type="EMBL" id="RUP44418.1"/>
    </source>
</evidence>
<feature type="repeat" description="WD" evidence="3">
    <location>
        <begin position="321"/>
        <end position="360"/>
    </location>
</feature>
<feature type="repeat" description="WD" evidence="3">
    <location>
        <begin position="282"/>
        <end position="312"/>
    </location>
</feature>
<dbReference type="InterPro" id="IPR015943">
    <property type="entry name" value="WD40/YVTN_repeat-like_dom_sf"/>
</dbReference>